<evidence type="ECO:0000313" key="2">
    <source>
        <dbReference type="Proteomes" id="UP000299102"/>
    </source>
</evidence>
<organism evidence="1 2">
    <name type="scientific">Eumeta variegata</name>
    <name type="common">Bagworm moth</name>
    <name type="synonym">Eumeta japonica</name>
    <dbReference type="NCBI Taxonomy" id="151549"/>
    <lineage>
        <taxon>Eukaryota</taxon>
        <taxon>Metazoa</taxon>
        <taxon>Ecdysozoa</taxon>
        <taxon>Arthropoda</taxon>
        <taxon>Hexapoda</taxon>
        <taxon>Insecta</taxon>
        <taxon>Pterygota</taxon>
        <taxon>Neoptera</taxon>
        <taxon>Endopterygota</taxon>
        <taxon>Lepidoptera</taxon>
        <taxon>Glossata</taxon>
        <taxon>Ditrysia</taxon>
        <taxon>Tineoidea</taxon>
        <taxon>Psychidae</taxon>
        <taxon>Oiketicinae</taxon>
        <taxon>Eumeta</taxon>
    </lineage>
</organism>
<dbReference type="EMBL" id="BGZK01000021">
    <property type="protein sequence ID" value="GBP06308.1"/>
    <property type="molecule type" value="Genomic_DNA"/>
</dbReference>
<keyword evidence="2" id="KW-1185">Reference proteome</keyword>
<gene>
    <name evidence="1" type="ORF">EVAR_3632_1</name>
</gene>
<comment type="caution">
    <text evidence="1">The sequence shown here is derived from an EMBL/GenBank/DDBJ whole genome shotgun (WGS) entry which is preliminary data.</text>
</comment>
<accession>A0A4C1SYQ2</accession>
<evidence type="ECO:0000313" key="1">
    <source>
        <dbReference type="EMBL" id="GBP06308.1"/>
    </source>
</evidence>
<reference evidence="1 2" key="1">
    <citation type="journal article" date="2019" name="Commun. Biol.">
        <title>The bagworm genome reveals a unique fibroin gene that provides high tensile strength.</title>
        <authorList>
            <person name="Kono N."/>
            <person name="Nakamura H."/>
            <person name="Ohtoshi R."/>
            <person name="Tomita M."/>
            <person name="Numata K."/>
            <person name="Arakawa K."/>
        </authorList>
    </citation>
    <scope>NUCLEOTIDE SEQUENCE [LARGE SCALE GENOMIC DNA]</scope>
</reference>
<name>A0A4C1SYQ2_EUMVA</name>
<protein>
    <submittedName>
        <fullName evidence="1">Uncharacterized protein</fullName>
    </submittedName>
</protein>
<dbReference type="Proteomes" id="UP000299102">
    <property type="component" value="Unassembled WGS sequence"/>
</dbReference>
<dbReference type="AlphaFoldDB" id="A0A4C1SYQ2"/>
<proteinExistence type="predicted"/>
<sequence>MNKRSFHLPQMQYRTMRYDAAGVHIQILLQQYAADIYLLYTYGICTLSGSYQPTQASELLAQAGRAARRRGAGAIGREIDRLLPHIDRYYAPSKRTALGRINRRIQVFDPAPEDEPGARRGVAGFVMQITLIRVCRRRVSATAPGAGTLWTRTLQPFKVTSRARSGHVQILKYIVRNGTSNLKR</sequence>